<dbReference type="EMBL" id="ASPP01044553">
    <property type="protein sequence ID" value="ETN99227.1"/>
    <property type="molecule type" value="Genomic_DNA"/>
</dbReference>
<sequence>MNSSLVYVIVLIVLHVLNAIVMVSNVNKSNSSGDLTNGQIYLKNHNMVILMTSCDMSINQYFNNVVKPKKWKCVQCVKVYNNITTISVVQISNKESMHLENERISLLQSKSMINTMQSNKNSYVKATTTNIFKSTLSISSTSNESTFKTLICSNMLASGEVEVIASKTPSNEDYKLHKRSGSSIELKTLSSIKYCMCYIGANVEIRHQCYKLSQQVCRSIISMSNQNPSQLYVHTKSNIKYRRLIPTNKISPAILQVLSKTAMLSCFFFLLFFYKKKNGQTKKNLYRSYDKATHKSVCEYAVALPSECDGQLHIVRPAAI</sequence>
<protein>
    <submittedName>
        <fullName evidence="3">Uncharacterized protein</fullName>
    </submittedName>
</protein>
<feature type="chain" id="PRO_5004975355" evidence="2">
    <location>
        <begin position="20"/>
        <end position="320"/>
    </location>
</feature>
<keyword evidence="1" id="KW-0472">Membrane</keyword>
<dbReference type="AlphaFoldDB" id="X6LB23"/>
<accession>X6LB23</accession>
<evidence type="ECO:0000256" key="1">
    <source>
        <dbReference type="SAM" id="Phobius"/>
    </source>
</evidence>
<gene>
    <name evidence="3" type="ORF">RFI_38254</name>
</gene>
<reference evidence="3 4" key="1">
    <citation type="journal article" date="2013" name="Curr. Biol.">
        <title>The Genome of the Foraminiferan Reticulomyxa filosa.</title>
        <authorList>
            <person name="Glockner G."/>
            <person name="Hulsmann N."/>
            <person name="Schleicher M."/>
            <person name="Noegel A.A."/>
            <person name="Eichinger L."/>
            <person name="Gallinger C."/>
            <person name="Pawlowski J."/>
            <person name="Sierra R."/>
            <person name="Euteneuer U."/>
            <person name="Pillet L."/>
            <person name="Moustafa A."/>
            <person name="Platzer M."/>
            <person name="Groth M."/>
            <person name="Szafranski K."/>
            <person name="Schliwa M."/>
        </authorList>
    </citation>
    <scope>NUCLEOTIDE SEQUENCE [LARGE SCALE GENOMIC DNA]</scope>
</reference>
<keyword evidence="2" id="KW-0732">Signal</keyword>
<keyword evidence="4" id="KW-1185">Reference proteome</keyword>
<proteinExistence type="predicted"/>
<keyword evidence="1" id="KW-1133">Transmembrane helix</keyword>
<comment type="caution">
    <text evidence="3">The sequence shown here is derived from an EMBL/GenBank/DDBJ whole genome shotgun (WGS) entry which is preliminary data.</text>
</comment>
<evidence type="ECO:0000313" key="4">
    <source>
        <dbReference type="Proteomes" id="UP000023152"/>
    </source>
</evidence>
<feature type="non-terminal residue" evidence="3">
    <location>
        <position position="320"/>
    </location>
</feature>
<organism evidence="3 4">
    <name type="scientific">Reticulomyxa filosa</name>
    <dbReference type="NCBI Taxonomy" id="46433"/>
    <lineage>
        <taxon>Eukaryota</taxon>
        <taxon>Sar</taxon>
        <taxon>Rhizaria</taxon>
        <taxon>Retaria</taxon>
        <taxon>Foraminifera</taxon>
        <taxon>Monothalamids</taxon>
        <taxon>Reticulomyxidae</taxon>
        <taxon>Reticulomyxa</taxon>
    </lineage>
</organism>
<feature type="transmembrane region" description="Helical" evidence="1">
    <location>
        <begin position="253"/>
        <end position="274"/>
    </location>
</feature>
<evidence type="ECO:0000256" key="2">
    <source>
        <dbReference type="SAM" id="SignalP"/>
    </source>
</evidence>
<evidence type="ECO:0000313" key="3">
    <source>
        <dbReference type="EMBL" id="ETN99227.1"/>
    </source>
</evidence>
<feature type="signal peptide" evidence="2">
    <location>
        <begin position="1"/>
        <end position="19"/>
    </location>
</feature>
<dbReference type="Proteomes" id="UP000023152">
    <property type="component" value="Unassembled WGS sequence"/>
</dbReference>
<keyword evidence="1" id="KW-0812">Transmembrane</keyword>
<name>X6LB23_RETFI</name>